<name>A0A2V5L164_9MICC</name>
<keyword evidence="9" id="KW-1185">Reference proteome</keyword>
<feature type="binding site" evidence="5">
    <location>
        <position position="191"/>
    </location>
    <ligand>
        <name>FMN</name>
        <dbReference type="ChEBI" id="CHEBI:58210"/>
    </ligand>
</feature>
<dbReference type="Pfam" id="PF10590">
    <property type="entry name" value="PNP_phzG_C"/>
    <property type="match status" value="1"/>
</dbReference>
<dbReference type="Proteomes" id="UP000247832">
    <property type="component" value="Unassembled WGS sequence"/>
</dbReference>
<dbReference type="GO" id="GO:0004733">
    <property type="term" value="F:pyridoxamine phosphate oxidase activity"/>
    <property type="evidence" value="ECO:0007669"/>
    <property type="project" value="InterPro"/>
</dbReference>
<sequence>MQTRRDEPGAVPSIVGQAQDFDWASAPDAPHELFLRWLRDATNAGVPEAHAATLSTVDADGLPDARVLTVKDVSGDCGFKIATGDESPKGHQLLTNPNCALTFYWSPLARAVRVRGTAQRATAAESATDFLACHPQTRANALAAPQSSTFSTDASRDELIRQAQAAMELDPGIVSPQWTVWTVIPKSVEFWQGDPNRNHQRLGYIRTKTAWDKQRLWP</sequence>
<keyword evidence="4" id="KW-0560">Oxidoreductase</keyword>
<keyword evidence="2" id="KW-0285">Flavoprotein</keyword>
<proteinExistence type="inferred from homology"/>
<comment type="caution">
    <text evidence="8">The sequence shown here is derived from an EMBL/GenBank/DDBJ whole genome shotgun (WGS) entry which is preliminary data.</text>
</comment>
<dbReference type="InterPro" id="IPR012349">
    <property type="entry name" value="Split_barrel_FMN-bd"/>
</dbReference>
<dbReference type="Pfam" id="PF01243">
    <property type="entry name" value="PNPOx_N"/>
    <property type="match status" value="1"/>
</dbReference>
<feature type="binding site" evidence="5">
    <location>
        <position position="201"/>
    </location>
    <ligand>
        <name>FMN</name>
        <dbReference type="ChEBI" id="CHEBI:58210"/>
    </ligand>
</feature>
<evidence type="ECO:0000256" key="5">
    <source>
        <dbReference type="PIRSR" id="PIRSR000190-2"/>
    </source>
</evidence>
<evidence type="ECO:0000313" key="8">
    <source>
        <dbReference type="EMBL" id="PYI64212.1"/>
    </source>
</evidence>
<protein>
    <submittedName>
        <fullName evidence="8">Oxidase</fullName>
    </submittedName>
</protein>
<evidence type="ECO:0000256" key="4">
    <source>
        <dbReference type="ARBA" id="ARBA00023002"/>
    </source>
</evidence>
<feature type="domain" description="Pyridoxine 5'-phosphate oxidase dimerisation C-terminal" evidence="7">
    <location>
        <begin position="178"/>
        <end position="218"/>
    </location>
</feature>
<dbReference type="SUPFAM" id="SSF50475">
    <property type="entry name" value="FMN-binding split barrel"/>
    <property type="match status" value="1"/>
</dbReference>
<gene>
    <name evidence="8" type="ORF">CVV68_22505</name>
</gene>
<comment type="cofactor">
    <cofactor evidence="5">
        <name>FMN</name>
        <dbReference type="ChEBI" id="CHEBI:58210"/>
    </cofactor>
    <text evidence="5">Binds 1 FMN per subunit.</text>
</comment>
<keyword evidence="3 5" id="KW-0288">FMN</keyword>
<dbReference type="EMBL" id="QJVD01000064">
    <property type="protein sequence ID" value="PYI64212.1"/>
    <property type="molecule type" value="Genomic_DNA"/>
</dbReference>
<dbReference type="InterPro" id="IPR011576">
    <property type="entry name" value="Pyridox_Oxase_N"/>
</dbReference>
<evidence type="ECO:0000256" key="1">
    <source>
        <dbReference type="ARBA" id="ARBA00007301"/>
    </source>
</evidence>
<dbReference type="InterPro" id="IPR019576">
    <property type="entry name" value="Pyridoxamine_oxidase_dimer_C"/>
</dbReference>
<dbReference type="Gene3D" id="2.30.110.10">
    <property type="entry name" value="Electron Transport, Fmn-binding Protein, Chain A"/>
    <property type="match status" value="1"/>
</dbReference>
<reference evidence="8 9" key="1">
    <citation type="submission" date="2018-05" db="EMBL/GenBank/DDBJ databases">
        <title>Genetic diversity of glacier-inhabiting Cryobacterium bacteria in China and description of Cryobacterium mengkeensis sp. nov. and Arthrobacter glacialis sp. nov.</title>
        <authorList>
            <person name="Liu Q."/>
            <person name="Xin Y.-H."/>
        </authorList>
    </citation>
    <scope>NUCLEOTIDE SEQUENCE [LARGE SCALE GENOMIC DNA]</scope>
    <source>
        <strain evidence="8 9">LI2</strain>
    </source>
</reference>
<feature type="domain" description="Pyridoxamine 5'-phosphate oxidase N-terminal" evidence="6">
    <location>
        <begin position="39"/>
        <end position="137"/>
    </location>
</feature>
<feature type="binding site" evidence="5">
    <location>
        <begin position="66"/>
        <end position="71"/>
    </location>
    <ligand>
        <name>FMN</name>
        <dbReference type="ChEBI" id="CHEBI:58210"/>
    </ligand>
</feature>
<dbReference type="GO" id="GO:0010181">
    <property type="term" value="F:FMN binding"/>
    <property type="evidence" value="ECO:0007669"/>
    <property type="project" value="InterPro"/>
</dbReference>
<evidence type="ECO:0000313" key="9">
    <source>
        <dbReference type="Proteomes" id="UP000247832"/>
    </source>
</evidence>
<comment type="similarity">
    <text evidence="1">Belongs to the pyridoxamine 5'-phosphate oxidase family.</text>
</comment>
<evidence type="ECO:0000259" key="6">
    <source>
        <dbReference type="Pfam" id="PF01243"/>
    </source>
</evidence>
<dbReference type="InterPro" id="IPR000659">
    <property type="entry name" value="Pyridox_Oxase"/>
</dbReference>
<dbReference type="NCBIfam" id="NF004231">
    <property type="entry name" value="PRK05679.1"/>
    <property type="match status" value="1"/>
</dbReference>
<accession>A0A2V5L164</accession>
<evidence type="ECO:0000256" key="3">
    <source>
        <dbReference type="ARBA" id="ARBA00022643"/>
    </source>
</evidence>
<dbReference type="PANTHER" id="PTHR10851">
    <property type="entry name" value="PYRIDOXINE-5-PHOSPHATE OXIDASE"/>
    <property type="match status" value="1"/>
</dbReference>
<evidence type="ECO:0000259" key="7">
    <source>
        <dbReference type="Pfam" id="PF10590"/>
    </source>
</evidence>
<evidence type="ECO:0000256" key="2">
    <source>
        <dbReference type="ARBA" id="ARBA00022630"/>
    </source>
</evidence>
<organism evidence="8 9">
    <name type="scientific">Arthrobacter livingstonensis</name>
    <dbReference type="NCBI Taxonomy" id="670078"/>
    <lineage>
        <taxon>Bacteria</taxon>
        <taxon>Bacillati</taxon>
        <taxon>Actinomycetota</taxon>
        <taxon>Actinomycetes</taxon>
        <taxon>Micrococcales</taxon>
        <taxon>Micrococcaceae</taxon>
        <taxon>Arthrobacter</taxon>
    </lineage>
</organism>
<feature type="binding site" evidence="5">
    <location>
        <begin position="146"/>
        <end position="147"/>
    </location>
    <ligand>
        <name>FMN</name>
        <dbReference type="ChEBI" id="CHEBI:58210"/>
    </ligand>
</feature>
<dbReference type="PIRSF" id="PIRSF000190">
    <property type="entry name" value="Pyd_amn-ph_oxd"/>
    <property type="match status" value="1"/>
</dbReference>
<feature type="binding site" evidence="5">
    <location>
        <position position="89"/>
    </location>
    <ligand>
        <name>FMN</name>
        <dbReference type="ChEBI" id="CHEBI:58210"/>
    </ligand>
</feature>
<dbReference type="PANTHER" id="PTHR10851:SF0">
    <property type="entry name" value="PYRIDOXINE-5'-PHOSPHATE OXIDASE"/>
    <property type="match status" value="1"/>
</dbReference>
<dbReference type="OrthoDB" id="9780392at2"/>
<dbReference type="GO" id="GO:0008615">
    <property type="term" value="P:pyridoxine biosynthetic process"/>
    <property type="evidence" value="ECO:0007669"/>
    <property type="project" value="InterPro"/>
</dbReference>
<dbReference type="AlphaFoldDB" id="A0A2V5L164"/>